<dbReference type="Proteomes" id="UP000595140">
    <property type="component" value="Unassembled WGS sequence"/>
</dbReference>
<dbReference type="AlphaFoldDB" id="A0A484M8M0"/>
<evidence type="ECO:0000313" key="1">
    <source>
        <dbReference type="EMBL" id="VFQ85142.1"/>
    </source>
</evidence>
<dbReference type="EMBL" id="OOIL02002851">
    <property type="protein sequence ID" value="VFQ85142.1"/>
    <property type="molecule type" value="Genomic_DNA"/>
</dbReference>
<organism evidence="1 2">
    <name type="scientific">Cuscuta campestris</name>
    <dbReference type="NCBI Taxonomy" id="132261"/>
    <lineage>
        <taxon>Eukaryota</taxon>
        <taxon>Viridiplantae</taxon>
        <taxon>Streptophyta</taxon>
        <taxon>Embryophyta</taxon>
        <taxon>Tracheophyta</taxon>
        <taxon>Spermatophyta</taxon>
        <taxon>Magnoliopsida</taxon>
        <taxon>eudicotyledons</taxon>
        <taxon>Gunneridae</taxon>
        <taxon>Pentapetalae</taxon>
        <taxon>asterids</taxon>
        <taxon>lamiids</taxon>
        <taxon>Solanales</taxon>
        <taxon>Convolvulaceae</taxon>
        <taxon>Cuscuteae</taxon>
        <taxon>Cuscuta</taxon>
        <taxon>Cuscuta subgen. Grammica</taxon>
        <taxon>Cuscuta sect. Cleistogrammica</taxon>
    </lineage>
</organism>
<sequence length="74" mass="8177">MVKRVHPALCPCSHLSPEFALPFVSFDVRFGRRGNVQAQRNWPRLVRSMLAPDDLSSLIAASVVSVTPLEGNCQ</sequence>
<protein>
    <submittedName>
        <fullName evidence="1">Uncharacterized protein</fullName>
    </submittedName>
</protein>
<proteinExistence type="predicted"/>
<accession>A0A484M8M0</accession>
<name>A0A484M8M0_9ASTE</name>
<keyword evidence="2" id="KW-1185">Reference proteome</keyword>
<reference evidence="1 2" key="1">
    <citation type="submission" date="2018-04" db="EMBL/GenBank/DDBJ databases">
        <authorList>
            <person name="Vogel A."/>
        </authorList>
    </citation>
    <scope>NUCLEOTIDE SEQUENCE [LARGE SCALE GENOMIC DNA]</scope>
</reference>
<evidence type="ECO:0000313" key="2">
    <source>
        <dbReference type="Proteomes" id="UP000595140"/>
    </source>
</evidence>
<gene>
    <name evidence="1" type="ORF">CCAM_LOCUS26918</name>
</gene>